<protein>
    <submittedName>
        <fullName evidence="2">Uncharacterized protein</fullName>
    </submittedName>
</protein>
<accession>A0A0M0JD37</accession>
<feature type="region of interest" description="Disordered" evidence="1">
    <location>
        <begin position="82"/>
        <end position="104"/>
    </location>
</feature>
<dbReference type="EMBL" id="JWZX01003121">
    <property type="protein sequence ID" value="KOO24138.1"/>
    <property type="molecule type" value="Genomic_DNA"/>
</dbReference>
<organism evidence="2 3">
    <name type="scientific">Chrysochromulina tobinii</name>
    <dbReference type="NCBI Taxonomy" id="1460289"/>
    <lineage>
        <taxon>Eukaryota</taxon>
        <taxon>Haptista</taxon>
        <taxon>Haptophyta</taxon>
        <taxon>Prymnesiophyceae</taxon>
        <taxon>Prymnesiales</taxon>
        <taxon>Chrysochromulinaceae</taxon>
        <taxon>Chrysochromulina</taxon>
    </lineage>
</organism>
<sequence length="305" mass="33083">MPQAALLSSDDEEEEDRTRAAQPPLRLVRADLDRALPEKPPASVVRRPGAALSLEELQVRARVIDRRAQELNRASKIVAAKELPPPSDAATEADETESLAAEPERWPEVDLGLSEHVANLKRLASTDAPGGTDASTIELALEDAVCSVSACDAQQREALHTSVESLKQHFQRRLEALEADFVRRAQDLSDALARAVTERKRASEAVVAAHAEECADRLATMTQHGEVLSRLPPTPAPGTEVDDHEDDALMSVSADVDAILGRNRPMASGPGPRARLDELIAAARRRPSAHLRFVTPMHKAAFLDD</sequence>
<evidence type="ECO:0000313" key="2">
    <source>
        <dbReference type="EMBL" id="KOO24138.1"/>
    </source>
</evidence>
<feature type="region of interest" description="Disordered" evidence="1">
    <location>
        <begin position="1"/>
        <end position="25"/>
    </location>
</feature>
<reference evidence="3" key="1">
    <citation type="journal article" date="2015" name="PLoS Genet.">
        <title>Genome Sequence and Transcriptome Analyses of Chrysochromulina tobin: Metabolic Tools for Enhanced Algal Fitness in the Prominent Order Prymnesiales (Haptophyceae).</title>
        <authorList>
            <person name="Hovde B.T."/>
            <person name="Deodato C.R."/>
            <person name="Hunsperger H.M."/>
            <person name="Ryken S.A."/>
            <person name="Yost W."/>
            <person name="Jha R.K."/>
            <person name="Patterson J."/>
            <person name="Monnat R.J. Jr."/>
            <person name="Barlow S.B."/>
            <person name="Starkenburg S.R."/>
            <person name="Cattolico R.A."/>
        </authorList>
    </citation>
    <scope>NUCLEOTIDE SEQUENCE</scope>
    <source>
        <strain evidence="3">CCMP291</strain>
    </source>
</reference>
<dbReference type="Proteomes" id="UP000037460">
    <property type="component" value="Unassembled WGS sequence"/>
</dbReference>
<keyword evidence="3" id="KW-1185">Reference proteome</keyword>
<gene>
    <name evidence="2" type="ORF">Ctob_004827</name>
</gene>
<comment type="caution">
    <text evidence="2">The sequence shown here is derived from an EMBL/GenBank/DDBJ whole genome shotgun (WGS) entry which is preliminary data.</text>
</comment>
<evidence type="ECO:0000256" key="1">
    <source>
        <dbReference type="SAM" id="MobiDB-lite"/>
    </source>
</evidence>
<name>A0A0M0JD37_9EUKA</name>
<evidence type="ECO:0000313" key="3">
    <source>
        <dbReference type="Proteomes" id="UP000037460"/>
    </source>
</evidence>
<proteinExistence type="predicted"/>
<dbReference type="AlphaFoldDB" id="A0A0M0JD37"/>